<evidence type="ECO:0008006" key="4">
    <source>
        <dbReference type="Google" id="ProtNLM"/>
    </source>
</evidence>
<dbReference type="Proteomes" id="UP000192611">
    <property type="component" value="Unassembled WGS sequence"/>
</dbReference>
<comment type="caution">
    <text evidence="2">The sequence shown here is derived from an EMBL/GenBank/DDBJ whole genome shotgun (WGS) entry which is preliminary data.</text>
</comment>
<dbReference type="PIRSF" id="PIRSF004789">
    <property type="entry name" value="DR1281"/>
    <property type="match status" value="1"/>
</dbReference>
<feature type="active site" description="Proton donor" evidence="1">
    <location>
        <position position="33"/>
    </location>
</feature>
<dbReference type="AlphaFoldDB" id="A0A1W9RZY2"/>
<proteinExistence type="predicted"/>
<gene>
    <name evidence="2" type="ORF">B6D57_04940</name>
</gene>
<name>A0A1W9RZY2_9BACT</name>
<feature type="non-terminal residue" evidence="2">
    <location>
        <position position="1"/>
    </location>
</feature>
<dbReference type="Gene3D" id="3.60.21.10">
    <property type="match status" value="1"/>
</dbReference>
<protein>
    <recommendedName>
        <fullName evidence="4">Metallophosphoesterase</fullName>
    </recommendedName>
</protein>
<dbReference type="InterPro" id="IPR029052">
    <property type="entry name" value="Metallo-depent_PP-like"/>
</dbReference>
<dbReference type="PANTHER" id="PTHR36303:SF1">
    <property type="entry name" value="2',3'-CYCLIC-NUCLEOTIDE 2'-PHOSPHODIESTERASE"/>
    <property type="match status" value="1"/>
</dbReference>
<accession>A0A1W9RZY2</accession>
<dbReference type="GO" id="GO:0004113">
    <property type="term" value="F:2',3'-cyclic-nucleotide 3'-phosphodiesterase activity"/>
    <property type="evidence" value="ECO:0007669"/>
    <property type="project" value="TreeGrafter"/>
</dbReference>
<dbReference type="PANTHER" id="PTHR36303">
    <property type="entry name" value="2',3'-CYCLIC-NUCLEOTIDE 2'-PHOSPHODIESTERASE"/>
    <property type="match status" value="1"/>
</dbReference>
<dbReference type="SUPFAM" id="SSF56300">
    <property type="entry name" value="Metallo-dependent phosphatases"/>
    <property type="match status" value="1"/>
</dbReference>
<evidence type="ECO:0000313" key="2">
    <source>
        <dbReference type="EMBL" id="OQX90084.1"/>
    </source>
</evidence>
<dbReference type="EMBL" id="NATQ01000104">
    <property type="protein sequence ID" value="OQX90084.1"/>
    <property type="molecule type" value="Genomic_DNA"/>
</dbReference>
<reference evidence="3" key="1">
    <citation type="submission" date="2017-03" db="EMBL/GenBank/DDBJ databases">
        <title>Novel pathways for hydrocarbon cycling and metabolic interdependencies in hydrothermal sediment communities.</title>
        <authorList>
            <person name="Dombrowski N."/>
            <person name="Seitz K."/>
            <person name="Teske A."/>
            <person name="Baker B."/>
        </authorList>
    </citation>
    <scope>NUCLEOTIDE SEQUENCE [LARGE SCALE GENOMIC DNA]</scope>
</reference>
<organism evidence="2 3">
    <name type="scientific">Candidatus Coatesbacteria bacterium 4484_99</name>
    <dbReference type="NCBI Taxonomy" id="1970774"/>
    <lineage>
        <taxon>Bacteria</taxon>
        <taxon>Candidatus Coatesiibacteriota</taxon>
    </lineage>
</organism>
<dbReference type="Pfam" id="PF13277">
    <property type="entry name" value="YmdB"/>
    <property type="match status" value="1"/>
</dbReference>
<evidence type="ECO:0000313" key="3">
    <source>
        <dbReference type="Proteomes" id="UP000192611"/>
    </source>
</evidence>
<evidence type="ECO:0000256" key="1">
    <source>
        <dbReference type="PIRSR" id="PIRSR004789-50"/>
    </source>
</evidence>
<sequence length="228" mass="25155">ANVENAAGGFGLTKLIYNELLDYGIDVFTSGNHIFDNKDILDDIDALERLLRPSNYPKLVPGKGLIKYSSEGNSSLYVLNLQGRVFMPSTDCPFMEFDELYEEVKGEGVPIIVDFHGEATAEKQAFSHYANGRACAVIGTHTHVQTSDERILSEGTAYITDVGMCGVYDSVIGMDVKRSIKHLVTQMNVRFTPAKGRAILQGVVVECDGLKATSIERINMFEDLYDKS</sequence>
<dbReference type="InterPro" id="IPR005235">
    <property type="entry name" value="YmdB-like"/>
</dbReference>